<evidence type="ECO:0000313" key="3">
    <source>
        <dbReference type="WBParaSite" id="PgR086X_g019_t01"/>
    </source>
</evidence>
<sequence length="68" mass="7554">MLYYRSYGAPTRDRMGRMGRIPFAGPIAAVISEVVVLVRRLRLRIPLKMVDGFMSGREVTLPAGDTAT</sequence>
<reference evidence="3" key="1">
    <citation type="submission" date="2022-11" db="UniProtKB">
        <authorList>
            <consortium name="WormBaseParasite"/>
        </authorList>
    </citation>
    <scope>IDENTIFICATION</scope>
</reference>
<evidence type="ECO:0000313" key="2">
    <source>
        <dbReference type="Proteomes" id="UP000887569"/>
    </source>
</evidence>
<dbReference type="Proteomes" id="UP000887569">
    <property type="component" value="Unplaced"/>
</dbReference>
<protein>
    <submittedName>
        <fullName evidence="3">Uncharacterized protein</fullName>
    </submittedName>
</protein>
<keyword evidence="1" id="KW-0472">Membrane</keyword>
<dbReference type="AlphaFoldDB" id="A0A915C5Q5"/>
<keyword evidence="1" id="KW-1133">Transmembrane helix</keyword>
<evidence type="ECO:0000256" key="1">
    <source>
        <dbReference type="SAM" id="Phobius"/>
    </source>
</evidence>
<feature type="transmembrane region" description="Helical" evidence="1">
    <location>
        <begin position="20"/>
        <end position="38"/>
    </location>
</feature>
<name>A0A915C5Q5_PARUN</name>
<organism evidence="2 3">
    <name type="scientific">Parascaris univalens</name>
    <name type="common">Nematode worm</name>
    <dbReference type="NCBI Taxonomy" id="6257"/>
    <lineage>
        <taxon>Eukaryota</taxon>
        <taxon>Metazoa</taxon>
        <taxon>Ecdysozoa</taxon>
        <taxon>Nematoda</taxon>
        <taxon>Chromadorea</taxon>
        <taxon>Rhabditida</taxon>
        <taxon>Spirurina</taxon>
        <taxon>Ascaridomorpha</taxon>
        <taxon>Ascaridoidea</taxon>
        <taxon>Ascarididae</taxon>
        <taxon>Parascaris</taxon>
    </lineage>
</organism>
<keyword evidence="1" id="KW-0812">Transmembrane</keyword>
<dbReference type="WBParaSite" id="PgR086X_g019_t01">
    <property type="protein sequence ID" value="PgR086X_g019_t01"/>
    <property type="gene ID" value="PgR086X_g019"/>
</dbReference>
<keyword evidence="2" id="KW-1185">Reference proteome</keyword>
<accession>A0A915C5Q5</accession>
<proteinExistence type="predicted"/>